<dbReference type="EMBL" id="CALNXK010000140">
    <property type="protein sequence ID" value="CAH3167369.1"/>
    <property type="molecule type" value="Genomic_DNA"/>
</dbReference>
<evidence type="ECO:0000313" key="2">
    <source>
        <dbReference type="EMBL" id="CAH3167369.1"/>
    </source>
</evidence>
<accession>A0ABN8QRK0</accession>
<feature type="signal peptide" evidence="1">
    <location>
        <begin position="1"/>
        <end position="19"/>
    </location>
</feature>
<comment type="caution">
    <text evidence="2">The sequence shown here is derived from an EMBL/GenBank/DDBJ whole genome shotgun (WGS) entry which is preliminary data.</text>
</comment>
<keyword evidence="1" id="KW-0732">Signal</keyword>
<protein>
    <recommendedName>
        <fullName evidence="4">Sodefrin-like factor</fullName>
    </recommendedName>
</protein>
<name>A0ABN8QRK0_9CNID</name>
<keyword evidence="3" id="KW-1185">Reference proteome</keyword>
<proteinExistence type="predicted"/>
<reference evidence="2 3" key="1">
    <citation type="submission" date="2022-05" db="EMBL/GenBank/DDBJ databases">
        <authorList>
            <consortium name="Genoscope - CEA"/>
            <person name="William W."/>
        </authorList>
    </citation>
    <scope>NUCLEOTIDE SEQUENCE [LARGE SCALE GENOMIC DNA]</scope>
</reference>
<gene>
    <name evidence="2" type="ORF">PLOB_00008635</name>
</gene>
<evidence type="ECO:0008006" key="4">
    <source>
        <dbReference type="Google" id="ProtNLM"/>
    </source>
</evidence>
<evidence type="ECO:0000256" key="1">
    <source>
        <dbReference type="SAM" id="SignalP"/>
    </source>
</evidence>
<dbReference type="Proteomes" id="UP001159405">
    <property type="component" value="Unassembled WGS sequence"/>
</dbReference>
<feature type="chain" id="PRO_5047397112" description="Sodefrin-like factor" evidence="1">
    <location>
        <begin position="20"/>
        <end position="162"/>
    </location>
</feature>
<evidence type="ECO:0000313" key="3">
    <source>
        <dbReference type="Proteomes" id="UP001159405"/>
    </source>
</evidence>
<sequence length="162" mass="17497">MKPFLLTAVMVIAVQEACAIKCLQCKADFDAALGGNLSHPVVSNTSLCHNTTDTVDCNDLGGAYDSCGIASVGMNYSIFGYIKGFILNCSIKSSCSFQQLEGNMTCQQMKTSSLATSGINITNCGAVCCEVFVVGIRFISHSEKDKNVLFTRRKTLRWINIV</sequence>
<organism evidence="2 3">
    <name type="scientific">Porites lobata</name>
    <dbReference type="NCBI Taxonomy" id="104759"/>
    <lineage>
        <taxon>Eukaryota</taxon>
        <taxon>Metazoa</taxon>
        <taxon>Cnidaria</taxon>
        <taxon>Anthozoa</taxon>
        <taxon>Hexacorallia</taxon>
        <taxon>Scleractinia</taxon>
        <taxon>Fungiina</taxon>
        <taxon>Poritidae</taxon>
        <taxon>Porites</taxon>
    </lineage>
</organism>